<gene>
    <name evidence="2" type="ORF">THAOC_33922</name>
</gene>
<dbReference type="PANTHER" id="PTHR14614:SF132">
    <property type="entry name" value="PROTEIN-LYSINE METHYLTRANSFERASE C42C1.13"/>
    <property type="match status" value="1"/>
</dbReference>
<accession>K0R4B9</accession>
<dbReference type="Pfam" id="PF10294">
    <property type="entry name" value="Methyltransf_16"/>
    <property type="match status" value="1"/>
</dbReference>
<dbReference type="PANTHER" id="PTHR14614">
    <property type="entry name" value="HEPATOCELLULAR CARCINOMA-ASSOCIATED ANTIGEN"/>
    <property type="match status" value="1"/>
</dbReference>
<proteinExistence type="predicted"/>
<feature type="region of interest" description="Disordered" evidence="1">
    <location>
        <begin position="1"/>
        <end position="27"/>
    </location>
</feature>
<dbReference type="OrthoDB" id="46564at2759"/>
<organism evidence="2 3">
    <name type="scientific">Thalassiosira oceanica</name>
    <name type="common">Marine diatom</name>
    <dbReference type="NCBI Taxonomy" id="159749"/>
    <lineage>
        <taxon>Eukaryota</taxon>
        <taxon>Sar</taxon>
        <taxon>Stramenopiles</taxon>
        <taxon>Ochrophyta</taxon>
        <taxon>Bacillariophyta</taxon>
        <taxon>Coscinodiscophyceae</taxon>
        <taxon>Thalassiosirophycidae</taxon>
        <taxon>Thalassiosirales</taxon>
        <taxon>Thalassiosiraceae</taxon>
        <taxon>Thalassiosira</taxon>
    </lineage>
</organism>
<dbReference type="Proteomes" id="UP000266841">
    <property type="component" value="Unassembled WGS sequence"/>
</dbReference>
<dbReference type="InterPro" id="IPR019410">
    <property type="entry name" value="Methyltransf_16"/>
</dbReference>
<evidence type="ECO:0000313" key="3">
    <source>
        <dbReference type="Proteomes" id="UP000266841"/>
    </source>
</evidence>
<feature type="non-terminal residue" evidence="2">
    <location>
        <position position="710"/>
    </location>
</feature>
<dbReference type="EMBL" id="AGNL01047025">
    <property type="protein sequence ID" value="EJK47360.1"/>
    <property type="molecule type" value="Genomic_DNA"/>
</dbReference>
<comment type="caution">
    <text evidence="2">The sequence shown here is derived from an EMBL/GenBank/DDBJ whole genome shotgun (WGS) entry which is preliminary data.</text>
</comment>
<dbReference type="eggNOG" id="KOG2497">
    <property type="taxonomic scope" value="Eukaryota"/>
</dbReference>
<dbReference type="Gene3D" id="3.40.50.150">
    <property type="entry name" value="Vaccinia Virus protein VP39"/>
    <property type="match status" value="1"/>
</dbReference>
<dbReference type="AlphaFoldDB" id="K0R4B9"/>
<sequence length="710" mass="80395">MASRRGDGDEKTGERAGKPEPGDYRERQELIERLLKDLEDVRNNPENYPDDPIDLGALETVEDDEVSVKKMCKLLTMESKDATPGGRKRLLAEGVLLARLSFLMAPEEVSEDFGWLVNASVTDIARRFETLDLRAQKPYKRDEDPEIDKQNAFNIYNSTAHHQRVVLELLPLLWVKGLCMFKEFKCDWNDKKFFLRAFVAMPALLHFDYCQGAAKKLMNDARQGANRAPIKVNKGWMCDMVLGDLYIRVVPQSEWKRRVVYQPVDKKQPKPYIDDYETVYEIVRPHLNTSSGNENYMAHLTYYGESDTKGVLLSGDQGRSLFSIHQLTLSVARHYLMDITLKCHHVKYPGMGILNGSLGDEPWSDVAYWSKFECSTLDGRDESLIEGGVSTNLFGVGAAMSEKKREENAEGLNNEEISRLCDGDHLFGRSKHTNGITRVMGCSHRENLVRSHIRWEGGCYVDVSNEDEESEEQAFMFDPFKDPDPFKIFKFSFSLPVEGDDDSSTIDIEIRGCKTDADEVWKSTGLTLWRASDYLCRYQIENLSLFLDKRVLELGAGLGLNGILAWRSTEKNNSSENNTSVYITDGDSDALKELRGNIDRNLPSDDSDLSRLGKVSCHQLIWGKDSSQKFLERTAGGQRFDVLLASDIIYSPVIVDPLFETLDVLLKKPSDEGDGGGVFVMAYARREVPVSIEMVLQKATECGFVYQLVK</sequence>
<dbReference type="InterPro" id="IPR029063">
    <property type="entry name" value="SAM-dependent_MTases_sf"/>
</dbReference>
<evidence type="ECO:0000256" key="1">
    <source>
        <dbReference type="SAM" id="MobiDB-lite"/>
    </source>
</evidence>
<dbReference type="SUPFAM" id="SSF53335">
    <property type="entry name" value="S-adenosyl-L-methionine-dependent methyltransferases"/>
    <property type="match status" value="1"/>
</dbReference>
<name>K0R4B9_THAOC</name>
<evidence type="ECO:0000313" key="2">
    <source>
        <dbReference type="EMBL" id="EJK47360.1"/>
    </source>
</evidence>
<protein>
    <submittedName>
        <fullName evidence="2">Uncharacterized protein</fullName>
    </submittedName>
</protein>
<keyword evidence="3" id="KW-1185">Reference proteome</keyword>
<reference evidence="2 3" key="1">
    <citation type="journal article" date="2012" name="Genome Biol.">
        <title>Genome and low-iron response of an oceanic diatom adapted to chronic iron limitation.</title>
        <authorList>
            <person name="Lommer M."/>
            <person name="Specht M."/>
            <person name="Roy A.S."/>
            <person name="Kraemer L."/>
            <person name="Andreson R."/>
            <person name="Gutowska M.A."/>
            <person name="Wolf J."/>
            <person name="Bergner S.V."/>
            <person name="Schilhabel M.B."/>
            <person name="Klostermeier U.C."/>
            <person name="Beiko R.G."/>
            <person name="Rosenstiel P."/>
            <person name="Hippler M."/>
            <person name="Laroche J."/>
        </authorList>
    </citation>
    <scope>NUCLEOTIDE SEQUENCE [LARGE SCALE GENOMIC DNA]</scope>
    <source>
        <strain evidence="2 3">CCMP1005</strain>
    </source>
</reference>